<organism evidence="1">
    <name type="scientific">Desulfovibrio sp. U5L</name>
    <dbReference type="NCBI Taxonomy" id="596152"/>
    <lineage>
        <taxon>Bacteria</taxon>
        <taxon>Pseudomonadati</taxon>
        <taxon>Thermodesulfobacteriota</taxon>
        <taxon>Desulfovibrionia</taxon>
        <taxon>Desulfovibrionales</taxon>
        <taxon>Desulfovibrionaceae</taxon>
        <taxon>Desulfovibrio</taxon>
    </lineage>
</organism>
<dbReference type="AlphaFoldDB" id="I2Q028"/>
<name>I2Q028_9BACT</name>
<dbReference type="EMBL" id="JH600068">
    <property type="protein sequence ID" value="EIG53134.1"/>
    <property type="molecule type" value="Genomic_DNA"/>
</dbReference>
<sequence>MSLIDSNLSVASKPAVTCNEAGKVLAVRAAAAAPASLAADDVFLMAKLPAGYVITGGYLAATDLDTHATTPTITLTVGLMDLSDTTLDANTDLLTVSTVGQDGSMAAFTKGLTQGPFAVDKFVAVKVVAAAATKAAGTVYCQVEYAQP</sequence>
<dbReference type="STRING" id="596152.DesU5LDRAFT_1445"/>
<dbReference type="HOGENOM" id="CLU_1755921_0_0_7"/>
<evidence type="ECO:0000313" key="1">
    <source>
        <dbReference type="EMBL" id="EIG53134.1"/>
    </source>
</evidence>
<gene>
    <name evidence="1" type="ORF">DesU5LDRAFT_1445</name>
</gene>
<reference evidence="1" key="1">
    <citation type="submission" date="2011-11" db="EMBL/GenBank/DDBJ databases">
        <title>Improved High-Quality Draft sequence of Desulfovibrio sp. U5L.</title>
        <authorList>
            <consortium name="US DOE Joint Genome Institute"/>
            <person name="Lucas S."/>
            <person name="Han J."/>
            <person name="Lapidus A."/>
            <person name="Cheng J.-F."/>
            <person name="Goodwin L."/>
            <person name="Pitluck S."/>
            <person name="Peters L."/>
            <person name="Ovchinnikova G."/>
            <person name="Held B."/>
            <person name="Detter J.C."/>
            <person name="Han C."/>
            <person name="Tapia R."/>
            <person name="Land M."/>
            <person name="Hauser L."/>
            <person name="Kyrpides N."/>
            <person name="Ivanova N."/>
            <person name="Pagani I."/>
            <person name="Gabster J."/>
            <person name="Walker C."/>
            <person name="Stolyar S."/>
            <person name="Stahl D."/>
            <person name="Arkin A."/>
            <person name="Dehal P."/>
            <person name="Hazen T."/>
            <person name="Woyke T."/>
        </authorList>
    </citation>
    <scope>NUCLEOTIDE SEQUENCE [LARGE SCALE GENOMIC DNA]</scope>
    <source>
        <strain evidence="1">U5L</strain>
    </source>
</reference>
<protein>
    <submittedName>
        <fullName evidence="1">Uncharacterized protein</fullName>
    </submittedName>
</protein>
<accession>I2Q028</accession>
<proteinExistence type="predicted"/>